<protein>
    <recommendedName>
        <fullName evidence="2">SCP domain-containing protein</fullName>
    </recommendedName>
</protein>
<reference evidence="3 4" key="1">
    <citation type="submission" date="2018-06" db="EMBL/GenBank/DDBJ databases">
        <title>The draft genome sequence of Crocinitomix sp. SM1701.</title>
        <authorList>
            <person name="Zhang X."/>
        </authorList>
    </citation>
    <scope>NUCLEOTIDE SEQUENCE [LARGE SCALE GENOMIC DNA]</scope>
    <source>
        <strain evidence="3 4">SM1701</strain>
    </source>
</reference>
<evidence type="ECO:0000256" key="1">
    <source>
        <dbReference type="SAM" id="SignalP"/>
    </source>
</evidence>
<dbReference type="CDD" id="cd05379">
    <property type="entry name" value="CAP_bacterial"/>
    <property type="match status" value="1"/>
</dbReference>
<dbReference type="Pfam" id="PF00188">
    <property type="entry name" value="CAP"/>
    <property type="match status" value="1"/>
</dbReference>
<comment type="caution">
    <text evidence="3">The sequence shown here is derived from an EMBL/GenBank/DDBJ whole genome shotgun (WGS) entry which is preliminary data.</text>
</comment>
<evidence type="ECO:0000313" key="3">
    <source>
        <dbReference type="EMBL" id="PZE16847.1"/>
    </source>
</evidence>
<dbReference type="InterPro" id="IPR014044">
    <property type="entry name" value="CAP_dom"/>
</dbReference>
<dbReference type="AlphaFoldDB" id="A0A2W1MYC3"/>
<dbReference type="PANTHER" id="PTHR31157">
    <property type="entry name" value="SCP DOMAIN-CONTAINING PROTEIN"/>
    <property type="match status" value="1"/>
</dbReference>
<dbReference type="PANTHER" id="PTHR31157:SF1">
    <property type="entry name" value="SCP DOMAIN-CONTAINING PROTEIN"/>
    <property type="match status" value="1"/>
</dbReference>
<dbReference type="RefSeq" id="WP_111063456.1">
    <property type="nucleotide sequence ID" value="NZ_JBHUCU010000007.1"/>
</dbReference>
<dbReference type="SUPFAM" id="SSF55797">
    <property type="entry name" value="PR-1-like"/>
    <property type="match status" value="1"/>
</dbReference>
<keyword evidence="4" id="KW-1185">Reference proteome</keyword>
<sequence length="794" mass="92627">MKILSVLYIFMSLCVHAQVNGENTILDLEKIDKKLLNLLLIDYTNELRGKRKKDTLSNYPSLSKAARYHAKYMGYYQYIGHHQQRKGYRTVKERLISMGGDANFVGENVQMVPLTSWVKNSKTDFTYGELAEKLGENWRKSKGHYNNMINEHYTGVYHGFYFIDGNLYACQVFSSKPFEPKFDYIPGPDLIVKDKEPCLNCKQTDKKILDEKIFVGWYTLSNDSIYYENLKRVSNAKSFGFFGKTFQVPLYNYSRKNIGNKNGVIAVDVIHQTQFSCIGDENFSSKLYAEGYHIGNVDKKKMKLENISKNPAFYKVYVGQLPAFKDPYFQIDYHLIKKKKPCAVYSIIYVKPDYLTPWEYFNIKEPVKSQDNRYTLTDSILLKIPFESGKVDEDPQVFTELIQELQNVTQAGFAIQQIHFTGIASIEGNKNGNKALILRRAAAINKIIAANYSGLNISTEYNENFDDFRTGLALSGQRSWADSSDLVLRNFANKNSKNKEVKELLDQSRQSEVLIVFQKQFTDTVLMNPTIQKLYAILAEENTLNATLTFQVLANIALKTNDSLLLADLLAVPIPENDKWGEMMWDQLVLKQKVKHDPITPIELKKIYDFGGIKDEVTYLEYRLMYNLFQDNNAFDVSDFDKVYAGLKVKKTQNWLQALKIISEDLDYDQTETFNLKLVQLAIKGRFDQFQTYFVSQYLIRYQYLNEAKLLLKRYAKRKQQFPKLYRQYLKLSYYFKEFEKENEFKRNLNIFKNLLQVSDSEFCKLFEWREMGVRILKYKQLAELFCENCRTSS</sequence>
<dbReference type="InterPro" id="IPR035940">
    <property type="entry name" value="CAP_sf"/>
</dbReference>
<evidence type="ECO:0000313" key="4">
    <source>
        <dbReference type="Proteomes" id="UP000249248"/>
    </source>
</evidence>
<proteinExistence type="predicted"/>
<accession>A0A2W1MYC3</accession>
<dbReference type="OrthoDB" id="1465918at2"/>
<name>A0A2W1MYC3_9FLAO</name>
<organism evidence="3 4">
    <name type="scientific">Putridiphycobacter roseus</name>
    <dbReference type="NCBI Taxonomy" id="2219161"/>
    <lineage>
        <taxon>Bacteria</taxon>
        <taxon>Pseudomonadati</taxon>
        <taxon>Bacteroidota</taxon>
        <taxon>Flavobacteriia</taxon>
        <taxon>Flavobacteriales</taxon>
        <taxon>Crocinitomicaceae</taxon>
        <taxon>Putridiphycobacter</taxon>
    </lineage>
</organism>
<feature type="domain" description="SCP" evidence="2">
    <location>
        <begin position="42"/>
        <end position="156"/>
    </location>
</feature>
<gene>
    <name evidence="3" type="ORF">DNU06_11360</name>
</gene>
<dbReference type="EMBL" id="QKSB01000006">
    <property type="protein sequence ID" value="PZE16847.1"/>
    <property type="molecule type" value="Genomic_DNA"/>
</dbReference>
<feature type="signal peptide" evidence="1">
    <location>
        <begin position="1"/>
        <end position="17"/>
    </location>
</feature>
<keyword evidence="1" id="KW-0732">Signal</keyword>
<feature type="chain" id="PRO_5015886235" description="SCP domain-containing protein" evidence="1">
    <location>
        <begin position="18"/>
        <end position="794"/>
    </location>
</feature>
<dbReference type="Gene3D" id="3.40.33.10">
    <property type="entry name" value="CAP"/>
    <property type="match status" value="1"/>
</dbReference>
<evidence type="ECO:0000259" key="2">
    <source>
        <dbReference type="Pfam" id="PF00188"/>
    </source>
</evidence>
<dbReference type="Proteomes" id="UP000249248">
    <property type="component" value="Unassembled WGS sequence"/>
</dbReference>